<dbReference type="EC" id="2.1.1.85" evidence="7"/>
<dbReference type="Pfam" id="PF00856">
    <property type="entry name" value="SET"/>
    <property type="match status" value="1"/>
</dbReference>
<reference evidence="10 11" key="1">
    <citation type="submission" date="2024-02" db="EMBL/GenBank/DDBJ databases">
        <authorList>
            <person name="Daric V."/>
            <person name="Darras S."/>
        </authorList>
    </citation>
    <scope>NUCLEOTIDE SEQUENCE [LARGE SCALE GENOMIC DNA]</scope>
</reference>
<dbReference type="PANTHER" id="PTHR13271:SF47">
    <property type="entry name" value="ACTIN-HISTIDINE N-METHYLTRANSFERASE"/>
    <property type="match status" value="1"/>
</dbReference>
<dbReference type="InterPro" id="IPR001214">
    <property type="entry name" value="SET_dom"/>
</dbReference>
<dbReference type="InterPro" id="IPR044428">
    <property type="entry name" value="SETD3_SET"/>
</dbReference>
<dbReference type="InterPro" id="IPR036464">
    <property type="entry name" value="Rubisco_LSMT_subst-bd_sf"/>
</dbReference>
<dbReference type="Gene3D" id="3.90.1420.10">
    <property type="entry name" value="Rubisco LSMT, substrate-binding domain"/>
    <property type="match status" value="1"/>
</dbReference>
<keyword evidence="3 7" id="KW-0489">Methyltransferase</keyword>
<evidence type="ECO:0000256" key="3">
    <source>
        <dbReference type="ARBA" id="ARBA00022603"/>
    </source>
</evidence>
<feature type="region of interest" description="Disordered" evidence="8">
    <location>
        <begin position="563"/>
        <end position="590"/>
    </location>
</feature>
<keyword evidence="2" id="KW-0963">Cytoplasm</keyword>
<dbReference type="SUPFAM" id="SSF82199">
    <property type="entry name" value="SET domain"/>
    <property type="match status" value="1"/>
</dbReference>
<name>A0ABP0GII2_CLALP</name>
<dbReference type="InterPro" id="IPR015353">
    <property type="entry name" value="Rubisco_LSMT_subst-bd"/>
</dbReference>
<gene>
    <name evidence="10" type="ORF">CVLEPA_LOCUS22664</name>
</gene>
<proteinExistence type="inferred from homology"/>
<evidence type="ECO:0000256" key="7">
    <source>
        <dbReference type="PROSITE-ProRule" id="PRU00898"/>
    </source>
</evidence>
<evidence type="ECO:0000259" key="9">
    <source>
        <dbReference type="PROSITE" id="PS50280"/>
    </source>
</evidence>
<accession>A0ABP0GII2</accession>
<evidence type="ECO:0000256" key="1">
    <source>
        <dbReference type="ARBA" id="ARBA00004496"/>
    </source>
</evidence>
<dbReference type="SUPFAM" id="SSF81822">
    <property type="entry name" value="RuBisCo LSMT C-terminal, substrate-binding domain"/>
    <property type="match status" value="1"/>
</dbReference>
<dbReference type="PROSITE" id="PS51565">
    <property type="entry name" value="SAM_MT85_SETD3"/>
    <property type="match status" value="1"/>
</dbReference>
<keyword evidence="5 7" id="KW-0949">S-adenosyl-L-methionine</keyword>
<organism evidence="10 11">
    <name type="scientific">Clavelina lepadiformis</name>
    <name type="common">Light-bulb sea squirt</name>
    <name type="synonym">Ascidia lepadiformis</name>
    <dbReference type="NCBI Taxonomy" id="159417"/>
    <lineage>
        <taxon>Eukaryota</taxon>
        <taxon>Metazoa</taxon>
        <taxon>Chordata</taxon>
        <taxon>Tunicata</taxon>
        <taxon>Ascidiacea</taxon>
        <taxon>Aplousobranchia</taxon>
        <taxon>Clavelinidae</taxon>
        <taxon>Clavelina</taxon>
    </lineage>
</organism>
<feature type="domain" description="SET" evidence="9">
    <location>
        <begin position="90"/>
        <end position="328"/>
    </location>
</feature>
<dbReference type="CDD" id="cd19176">
    <property type="entry name" value="SET_SETD3"/>
    <property type="match status" value="1"/>
</dbReference>
<sequence length="590" mass="67606">MGKKSRAKQSAKTLTTINKNKKELTKLAVKLFKMCIYSPSHQEEWDYYLKIHSAVENFRKRHVDGINYVSSTTDKRNLSLPVFKTWLFENGVEQNFVKLHDFEDIKEFGLIATEDIKIDQSIVTVPRQLMITHEDVKTSYLKDLIAGNEVLSVMPNVCLALFLHFEKYNPESKYKPYLDILPREFNTTLYFTPEEMKYLRGSTALSSAVQQYKSIVRQFTLLYQVFNGNHQQNDVACLNAAGREMFTFDAYRWCVSAVTTRQNKIPALKPENADDEDGLSTLAMIPLWDMFNHDIGPMSTAYNAQTNQLECFAMRDFAKDEQVTICYGGRCNSDLLIHNGFVFSNNPFDKVRIRLGISTQDPLYKKKVQLLSRVKCEANGLFAICSMNGNLPTSPQLLSFLRVFHMNEGELNEWIAKSDTELNYLSEVYISGPVHFSADIKMWEYLENRVNLLLLQFKKNFEDVETLLRNDTISSRAKLSLKLRIEEQRVLTECAGFCRQFRLDLQQKSSNILSNCDSDTSRTEVEALSRIAFEDPKMVNMKLVGAELAKHDSMSTHLQNLELNSSGNVGEKSMDSTEEVRSASEATENV</sequence>
<protein>
    <recommendedName>
        <fullName evidence="7">protein-histidine N-methyltransferase</fullName>
        <ecNumber evidence="7">2.1.1.85</ecNumber>
    </recommendedName>
</protein>
<dbReference type="EMBL" id="CAWYQH010000112">
    <property type="protein sequence ID" value="CAK8690015.1"/>
    <property type="molecule type" value="Genomic_DNA"/>
</dbReference>
<keyword evidence="11" id="KW-1185">Reference proteome</keyword>
<feature type="compositionally biased region" description="Basic and acidic residues" evidence="8">
    <location>
        <begin position="572"/>
        <end position="582"/>
    </location>
</feature>
<dbReference type="InterPro" id="IPR050600">
    <property type="entry name" value="SETD3_SETD6_MTase"/>
</dbReference>
<dbReference type="Pfam" id="PF09273">
    <property type="entry name" value="Rubis-subs-bind"/>
    <property type="match status" value="1"/>
</dbReference>
<comment type="subcellular location">
    <subcellularLocation>
        <location evidence="1">Cytoplasm</location>
    </subcellularLocation>
</comment>
<evidence type="ECO:0000256" key="2">
    <source>
        <dbReference type="ARBA" id="ARBA00022490"/>
    </source>
</evidence>
<evidence type="ECO:0000313" key="10">
    <source>
        <dbReference type="EMBL" id="CAK8690015.1"/>
    </source>
</evidence>
<evidence type="ECO:0000256" key="4">
    <source>
        <dbReference type="ARBA" id="ARBA00022679"/>
    </source>
</evidence>
<dbReference type="PROSITE" id="PS50280">
    <property type="entry name" value="SET"/>
    <property type="match status" value="1"/>
</dbReference>
<evidence type="ECO:0000256" key="6">
    <source>
        <dbReference type="ARBA" id="ARBA00023203"/>
    </source>
</evidence>
<dbReference type="Proteomes" id="UP001642483">
    <property type="component" value="Unassembled WGS sequence"/>
</dbReference>
<comment type="catalytic activity">
    <reaction evidence="7">
        <text>L-histidyl-[protein] + S-adenosyl-L-methionine = N(tele)-methyl-L-histidyl-[protein] + S-adenosyl-L-homocysteine + H(+)</text>
        <dbReference type="Rhea" id="RHEA:19369"/>
        <dbReference type="Rhea" id="RHEA-COMP:9745"/>
        <dbReference type="Rhea" id="RHEA-COMP:11600"/>
        <dbReference type="ChEBI" id="CHEBI:15378"/>
        <dbReference type="ChEBI" id="CHEBI:16367"/>
        <dbReference type="ChEBI" id="CHEBI:29979"/>
        <dbReference type="ChEBI" id="CHEBI:57856"/>
        <dbReference type="ChEBI" id="CHEBI:59789"/>
        <dbReference type="EC" id="2.1.1.85"/>
    </reaction>
</comment>
<comment type="caution">
    <text evidence="10">The sequence shown here is derived from an EMBL/GenBank/DDBJ whole genome shotgun (WGS) entry which is preliminary data.</text>
</comment>
<evidence type="ECO:0000256" key="5">
    <source>
        <dbReference type="ARBA" id="ARBA00022691"/>
    </source>
</evidence>
<keyword evidence="6" id="KW-0009">Actin-binding</keyword>
<comment type="similarity">
    <text evidence="7">Belongs to the class V-like SAM-binding methyltransferase superfamily. SETD3 actin-histidine methyltransferase family.</text>
</comment>
<dbReference type="InterPro" id="IPR046341">
    <property type="entry name" value="SET_dom_sf"/>
</dbReference>
<evidence type="ECO:0000256" key="8">
    <source>
        <dbReference type="SAM" id="MobiDB-lite"/>
    </source>
</evidence>
<dbReference type="PANTHER" id="PTHR13271">
    <property type="entry name" value="UNCHARACTERIZED PUTATIVE METHYLTRANSFERASE"/>
    <property type="match status" value="1"/>
</dbReference>
<dbReference type="Gene3D" id="3.90.1410.10">
    <property type="entry name" value="set domain protein methyltransferase, domain 1"/>
    <property type="match status" value="1"/>
</dbReference>
<keyword evidence="4 7" id="KW-0808">Transferase</keyword>
<evidence type="ECO:0000313" key="11">
    <source>
        <dbReference type="Proteomes" id="UP001642483"/>
    </source>
</evidence>
<dbReference type="InterPro" id="IPR025785">
    <property type="entry name" value="SETD3"/>
</dbReference>